<evidence type="ECO:0000313" key="3">
    <source>
        <dbReference type="EMBL" id="GGI88101.1"/>
    </source>
</evidence>
<keyword evidence="1" id="KW-0472">Membrane</keyword>
<proteinExistence type="predicted"/>
<keyword evidence="4" id="KW-1185">Reference proteome</keyword>
<dbReference type="AlphaFoldDB" id="A0A917JX14"/>
<feature type="transmembrane region" description="Helical" evidence="1">
    <location>
        <begin position="332"/>
        <end position="351"/>
    </location>
</feature>
<dbReference type="SMART" id="SM01080">
    <property type="entry name" value="CHASE2"/>
    <property type="match status" value="1"/>
</dbReference>
<dbReference type="Pfam" id="PF05226">
    <property type="entry name" value="CHASE2"/>
    <property type="match status" value="1"/>
</dbReference>
<reference evidence="3" key="1">
    <citation type="journal article" date="2014" name="Int. J. Syst. Evol. Microbiol.">
        <title>Complete genome sequence of Corynebacterium casei LMG S-19264T (=DSM 44701T), isolated from a smear-ripened cheese.</title>
        <authorList>
            <consortium name="US DOE Joint Genome Institute (JGI-PGF)"/>
            <person name="Walter F."/>
            <person name="Albersmeier A."/>
            <person name="Kalinowski J."/>
            <person name="Ruckert C."/>
        </authorList>
    </citation>
    <scope>NUCLEOTIDE SEQUENCE</scope>
    <source>
        <strain evidence="3">JCM 13919</strain>
    </source>
</reference>
<keyword evidence="1" id="KW-1133">Transmembrane helix</keyword>
<name>A0A917JX14_9GAMM</name>
<dbReference type="EMBL" id="BMOB01000007">
    <property type="protein sequence ID" value="GGI88101.1"/>
    <property type="molecule type" value="Genomic_DNA"/>
</dbReference>
<sequence length="679" mass="78927">MIKQRKWSDFKTNLPPALLFSVLVASLVWGISLLNVFKLVEGYVYDYMLVSTPNFQSESNSNVLLIQANQGVHAISEASWIQFLEGIEQYKPSQVVFLFFPTQASTLFYSKAKQYKNVVFGRRILSDTQGSVLEPWPESAKAFNLPFGVKALPENQYGVYRFQRTVYSLNNQSLPAVEVRVAEQLGLCTKLPKAKRYYVDFLSGSATLPFLTLFQAFQGDLVSEMIKNRAVIIGVASQRSNDLTTPLIRNGQTLSEPQFHAYALQTLLSQQTIRWMGSLFSFLLLVLVSMVSLLMLNNTYRQTTTILLFSLLILDFLLAWAILAWFKLWIPLVGLWLIHIALYVVLTRYRLIDEEKKSLRALFELSSKIQDKPLYSKLYASDQYWSNVIVMLNQTLELSCAIFLECIPNSHRLKEVSALNCSLSHINERRRDYHREPYKTAIETQKLIQVEAFIRCGDGKNQFLFPLIHMNEVLGFWAFCIEKEQKLSRDKKIYINQLGHQIAFFLHLREQWLQEEQYKENIILRFLNLERHYSVAEKMKLLLEQLERRLTITQDFLNAQSTGCIYFDLFGRKLLANKRIEQIFKRAEIPIEEISALDLLESITELNLDKAREVLQELIVKGTEKNFEIQLPNHYEQRFQLRLSVPNADIEPYKMHAEGMLELERRGFLCELINIEDKP</sequence>
<feature type="domain" description="CHASE2" evidence="2">
    <location>
        <begin position="37"/>
        <end position="296"/>
    </location>
</feature>
<organism evidence="3 4">
    <name type="scientific">Legionella impletisoli</name>
    <dbReference type="NCBI Taxonomy" id="343510"/>
    <lineage>
        <taxon>Bacteria</taxon>
        <taxon>Pseudomonadati</taxon>
        <taxon>Pseudomonadota</taxon>
        <taxon>Gammaproteobacteria</taxon>
        <taxon>Legionellales</taxon>
        <taxon>Legionellaceae</taxon>
        <taxon>Legionella</taxon>
    </lineage>
</organism>
<evidence type="ECO:0000256" key="1">
    <source>
        <dbReference type="SAM" id="Phobius"/>
    </source>
</evidence>
<protein>
    <recommendedName>
        <fullName evidence="2">CHASE2 domain-containing protein</fullName>
    </recommendedName>
</protein>
<feature type="transmembrane region" description="Helical" evidence="1">
    <location>
        <begin position="306"/>
        <end position="326"/>
    </location>
</feature>
<dbReference type="Proteomes" id="UP000630149">
    <property type="component" value="Unassembled WGS sequence"/>
</dbReference>
<accession>A0A917JX14</accession>
<comment type="caution">
    <text evidence="3">The sequence shown here is derived from an EMBL/GenBank/DDBJ whole genome shotgun (WGS) entry which is preliminary data.</text>
</comment>
<keyword evidence="1" id="KW-0812">Transmembrane</keyword>
<evidence type="ECO:0000313" key="4">
    <source>
        <dbReference type="Proteomes" id="UP000630149"/>
    </source>
</evidence>
<feature type="transmembrane region" description="Helical" evidence="1">
    <location>
        <begin position="275"/>
        <end position="294"/>
    </location>
</feature>
<gene>
    <name evidence="3" type="ORF">GCM10007966_16040</name>
</gene>
<dbReference type="RefSeq" id="WP_165481129.1">
    <property type="nucleotide sequence ID" value="NZ_BMOB01000007.1"/>
</dbReference>
<reference evidence="3" key="2">
    <citation type="submission" date="2020-09" db="EMBL/GenBank/DDBJ databases">
        <authorList>
            <person name="Sun Q."/>
            <person name="Ohkuma M."/>
        </authorList>
    </citation>
    <scope>NUCLEOTIDE SEQUENCE</scope>
    <source>
        <strain evidence="3">JCM 13919</strain>
    </source>
</reference>
<dbReference type="InterPro" id="IPR007890">
    <property type="entry name" value="CHASE2"/>
</dbReference>
<evidence type="ECO:0000259" key="2">
    <source>
        <dbReference type="SMART" id="SM01080"/>
    </source>
</evidence>